<dbReference type="EMBL" id="CAJVPZ010041768">
    <property type="protein sequence ID" value="CAG8762394.1"/>
    <property type="molecule type" value="Genomic_DNA"/>
</dbReference>
<feature type="non-terminal residue" evidence="1">
    <location>
        <position position="40"/>
    </location>
</feature>
<organism evidence="1 2">
    <name type="scientific">Racocetra fulgida</name>
    <dbReference type="NCBI Taxonomy" id="60492"/>
    <lineage>
        <taxon>Eukaryota</taxon>
        <taxon>Fungi</taxon>
        <taxon>Fungi incertae sedis</taxon>
        <taxon>Mucoromycota</taxon>
        <taxon>Glomeromycotina</taxon>
        <taxon>Glomeromycetes</taxon>
        <taxon>Diversisporales</taxon>
        <taxon>Gigasporaceae</taxon>
        <taxon>Racocetra</taxon>
    </lineage>
</organism>
<comment type="caution">
    <text evidence="1">The sequence shown here is derived from an EMBL/GenBank/DDBJ whole genome shotgun (WGS) entry which is preliminary data.</text>
</comment>
<sequence length="40" mass="4339">LTIKAISAIVPNTDANMIEVVFKEVAFVEIGLVGFVEVDF</sequence>
<feature type="non-terminal residue" evidence="1">
    <location>
        <position position="1"/>
    </location>
</feature>
<reference evidence="1" key="1">
    <citation type="submission" date="2021-06" db="EMBL/GenBank/DDBJ databases">
        <authorList>
            <person name="Kallberg Y."/>
            <person name="Tangrot J."/>
            <person name="Rosling A."/>
        </authorList>
    </citation>
    <scope>NUCLEOTIDE SEQUENCE</scope>
    <source>
        <strain evidence="1">IN212</strain>
    </source>
</reference>
<evidence type="ECO:0000313" key="1">
    <source>
        <dbReference type="EMBL" id="CAG8762394.1"/>
    </source>
</evidence>
<keyword evidence="2" id="KW-1185">Reference proteome</keyword>
<proteinExistence type="predicted"/>
<protein>
    <submittedName>
        <fullName evidence="1">5800_t:CDS:1</fullName>
    </submittedName>
</protein>
<accession>A0A9N9J2T3</accession>
<evidence type="ECO:0000313" key="2">
    <source>
        <dbReference type="Proteomes" id="UP000789396"/>
    </source>
</evidence>
<name>A0A9N9J2T3_9GLOM</name>
<dbReference type="AlphaFoldDB" id="A0A9N9J2T3"/>
<gene>
    <name evidence="1" type="ORF">RFULGI_LOCUS14411</name>
</gene>
<dbReference type="Proteomes" id="UP000789396">
    <property type="component" value="Unassembled WGS sequence"/>
</dbReference>